<proteinExistence type="predicted"/>
<evidence type="ECO:0000313" key="1">
    <source>
        <dbReference type="EMBL" id="SHL13597.1"/>
    </source>
</evidence>
<accession>A0A1M6Y5U1</accession>
<dbReference type="RefSeq" id="WP_068843269.1">
    <property type="nucleotide sequence ID" value="NZ_FRBT01000001.1"/>
</dbReference>
<dbReference type="EMBL" id="FRBT01000001">
    <property type="protein sequence ID" value="SHL13597.1"/>
    <property type="molecule type" value="Genomic_DNA"/>
</dbReference>
<keyword evidence="2" id="KW-1185">Reference proteome</keyword>
<dbReference type="Proteomes" id="UP000184028">
    <property type="component" value="Unassembled WGS sequence"/>
</dbReference>
<sequence>MKKKQKILNSIILFLLLSNYGYAQKFDYSKLKSHPIKFMNHELSLMKAKNAYDILPAFGMAKTVHKSNLIDIKINESPPIFHVCNDSIQENQVNNQTEYLLYINNKINLDSLFINAINSSVKYQTYVKFEDYYTFTFNNREFAVFRVTERRFFNNVLYYHLILLEIKNDKVAKSFAFIDCPEITLNCFGDFNFDGNLDFIDWRKKETKINLYSLRGNKFVKEKQYIKVRPTKNEQNYERHYDDLFNYSLIDKKNSKWFYSF</sequence>
<organism evidence="1 2">
    <name type="scientific">Flavobacterium chilense</name>
    <dbReference type="NCBI Taxonomy" id="946677"/>
    <lineage>
        <taxon>Bacteria</taxon>
        <taxon>Pseudomonadati</taxon>
        <taxon>Bacteroidota</taxon>
        <taxon>Flavobacteriia</taxon>
        <taxon>Flavobacteriales</taxon>
        <taxon>Flavobacteriaceae</taxon>
        <taxon>Flavobacterium</taxon>
    </lineage>
</organism>
<reference evidence="2" key="1">
    <citation type="submission" date="2016-11" db="EMBL/GenBank/DDBJ databases">
        <authorList>
            <person name="Varghese N."/>
            <person name="Submissions S."/>
        </authorList>
    </citation>
    <scope>NUCLEOTIDE SEQUENCE [LARGE SCALE GENOMIC DNA]</scope>
    <source>
        <strain evidence="2">DSM 24724</strain>
    </source>
</reference>
<name>A0A1M6Y5U1_9FLAO</name>
<dbReference type="AlphaFoldDB" id="A0A1M6Y5U1"/>
<evidence type="ECO:0000313" key="2">
    <source>
        <dbReference type="Proteomes" id="UP000184028"/>
    </source>
</evidence>
<protein>
    <submittedName>
        <fullName evidence="1">Uncharacterized protein</fullName>
    </submittedName>
</protein>
<gene>
    <name evidence="1" type="ORF">SAMN05444484_101429</name>
</gene>
<dbReference type="STRING" id="946677.SAMN05444484_101429"/>
<dbReference type="OrthoDB" id="1324769at2"/>